<comment type="caution">
    <text evidence="2">The sequence shown here is derived from an EMBL/GenBank/DDBJ whole genome shotgun (WGS) entry which is preliminary data.</text>
</comment>
<dbReference type="RefSeq" id="XP_014181056.1">
    <property type="nucleotide sequence ID" value="XM_014325581.1"/>
</dbReference>
<dbReference type="OrthoDB" id="2135762at2759"/>
<dbReference type="AlphaFoldDB" id="J4UF42"/>
<reference evidence="2 3" key="1">
    <citation type="journal article" date="2012" name="Eukaryot. Cell">
        <title>Draft genome sequence of CBS 2479, the standard type strain of Trichosporon asahii.</title>
        <authorList>
            <person name="Yang R.Y."/>
            <person name="Li H.T."/>
            <person name="Zhu H."/>
            <person name="Zhou G.P."/>
            <person name="Wang M."/>
            <person name="Wang L."/>
        </authorList>
    </citation>
    <scope>NUCLEOTIDE SEQUENCE [LARGE SCALE GENOMIC DNA]</scope>
    <source>
        <strain evidence="3">ATCC 90039 / CBS 2479 / JCM 2466 / KCTC 7840 / NCYC 2677 / UAMH 7654</strain>
    </source>
</reference>
<dbReference type="EMBL" id="ALBS01000144">
    <property type="protein sequence ID" value="EJT49945.1"/>
    <property type="molecule type" value="Genomic_DNA"/>
</dbReference>
<feature type="region of interest" description="Disordered" evidence="1">
    <location>
        <begin position="1"/>
        <end position="20"/>
    </location>
</feature>
<dbReference type="KEGG" id="tasa:A1Q1_00958"/>
<proteinExistence type="predicted"/>
<name>J4UF42_TRIAS</name>
<gene>
    <name evidence="2" type="ORF">A1Q1_00958</name>
</gene>
<accession>J4UF42</accession>
<feature type="compositionally biased region" description="Basic residues" evidence="1">
    <location>
        <begin position="1"/>
        <end position="11"/>
    </location>
</feature>
<dbReference type="GeneID" id="25984472"/>
<organism evidence="2 3">
    <name type="scientific">Trichosporon asahii var. asahii (strain ATCC 90039 / CBS 2479 / JCM 2466 / KCTC 7840 / NBRC 103889/ NCYC 2677 / UAMH 7654)</name>
    <name type="common">Yeast</name>
    <dbReference type="NCBI Taxonomy" id="1186058"/>
    <lineage>
        <taxon>Eukaryota</taxon>
        <taxon>Fungi</taxon>
        <taxon>Dikarya</taxon>
        <taxon>Basidiomycota</taxon>
        <taxon>Agaricomycotina</taxon>
        <taxon>Tremellomycetes</taxon>
        <taxon>Trichosporonales</taxon>
        <taxon>Trichosporonaceae</taxon>
        <taxon>Trichosporon</taxon>
    </lineage>
</organism>
<protein>
    <submittedName>
        <fullName evidence="2">Uncharacterized protein</fullName>
    </submittedName>
</protein>
<evidence type="ECO:0000313" key="3">
    <source>
        <dbReference type="Proteomes" id="UP000002748"/>
    </source>
</evidence>
<dbReference type="VEuPathDB" id="FungiDB:A1Q1_00958"/>
<evidence type="ECO:0000313" key="2">
    <source>
        <dbReference type="EMBL" id="EJT49945.1"/>
    </source>
</evidence>
<evidence type="ECO:0000256" key="1">
    <source>
        <dbReference type="SAM" id="MobiDB-lite"/>
    </source>
</evidence>
<dbReference type="Proteomes" id="UP000002748">
    <property type="component" value="Unassembled WGS sequence"/>
</dbReference>
<sequence>MRHQSKSKRRQSAMPGEQALPRIIIEKEEPWLRVQENVNRALADALEVRLSSLPGGAKGEQAKKLRPSLEQHLESVRRRMWEMTKPNLRVNGFNYEDFVETTEPFDESLDRQIWALNTERVNWETKVVEKRRIKAGEVANLIDDLELRRDAAIWKPTEEDERQELEAQEADIAKPERHAEVLETFGKVVSNLSELASLSRAERVQVVREELSRLP</sequence>
<dbReference type="HOGENOM" id="CLU_088334_1_0_1"/>